<dbReference type="EMBL" id="LAZR01029143">
    <property type="protein sequence ID" value="KKL60443.1"/>
    <property type="molecule type" value="Genomic_DNA"/>
</dbReference>
<organism evidence="1">
    <name type="scientific">marine sediment metagenome</name>
    <dbReference type="NCBI Taxonomy" id="412755"/>
    <lineage>
        <taxon>unclassified sequences</taxon>
        <taxon>metagenomes</taxon>
        <taxon>ecological metagenomes</taxon>
    </lineage>
</organism>
<name>A0A0F9DFD9_9ZZZZ</name>
<gene>
    <name evidence="1" type="ORF">LCGC14_2205270</name>
</gene>
<evidence type="ECO:0000313" key="1">
    <source>
        <dbReference type="EMBL" id="KKL60443.1"/>
    </source>
</evidence>
<reference evidence="1" key="1">
    <citation type="journal article" date="2015" name="Nature">
        <title>Complex archaea that bridge the gap between prokaryotes and eukaryotes.</title>
        <authorList>
            <person name="Spang A."/>
            <person name="Saw J.H."/>
            <person name="Jorgensen S.L."/>
            <person name="Zaremba-Niedzwiedzka K."/>
            <person name="Martijn J."/>
            <person name="Lind A.E."/>
            <person name="van Eijk R."/>
            <person name="Schleper C."/>
            <person name="Guy L."/>
            <person name="Ettema T.J."/>
        </authorList>
    </citation>
    <scope>NUCLEOTIDE SEQUENCE</scope>
</reference>
<dbReference type="AlphaFoldDB" id="A0A0F9DFD9"/>
<comment type="caution">
    <text evidence="1">The sequence shown here is derived from an EMBL/GenBank/DDBJ whole genome shotgun (WGS) entry which is preliminary data.</text>
</comment>
<sequence length="166" mass="18684">MDQELLTNLFTNLFNTSPMIVNSMENMALARPITVREPDNIAEAIKLYEERIRLLNIVKNKGFDTLAEHQKVKEAEDLVAKHKKKMDENAAAAAVTTEDTEDGSYCIQCGDHSHNEACFACREHQRAMLKTGQVAGVTQRTASPKPTLMELLDEKITTRVDYNEDS</sequence>
<accession>A0A0F9DFD9</accession>
<proteinExistence type="predicted"/>
<protein>
    <submittedName>
        <fullName evidence="1">Uncharacterized protein</fullName>
    </submittedName>
</protein>